<dbReference type="Proteomes" id="UP000308760">
    <property type="component" value="Unassembled WGS sequence"/>
</dbReference>
<gene>
    <name evidence="1" type="ORF">FAB82_09030</name>
</gene>
<proteinExistence type="predicted"/>
<dbReference type="RefSeq" id="WP_136534218.1">
    <property type="nucleotide sequence ID" value="NZ_STGY01000037.1"/>
</dbReference>
<name>A0A4S8QFZ0_9ACTN</name>
<keyword evidence="2" id="KW-1185">Reference proteome</keyword>
<protein>
    <submittedName>
        <fullName evidence="1">Uncharacterized protein</fullName>
    </submittedName>
</protein>
<dbReference type="EMBL" id="STGY01000037">
    <property type="protein sequence ID" value="THV41855.1"/>
    <property type="molecule type" value="Genomic_DNA"/>
</dbReference>
<comment type="caution">
    <text evidence="1">The sequence shown here is derived from an EMBL/GenBank/DDBJ whole genome shotgun (WGS) entry which is preliminary data.</text>
</comment>
<evidence type="ECO:0000313" key="1">
    <source>
        <dbReference type="EMBL" id="THV41855.1"/>
    </source>
</evidence>
<sequence>MTGRHRKPRRLSKEGRRLLGGAALLAIFAPVTVYTLNAAIAHVQSCGTETSLTVAAAPELAPVLERFIAEGGGAPSRGSDVCADFTVTAVDSAAIGEAEADVWIPETELWLGLPEAGLADQWEVLEPSTASSAVGLALPVGEDPNAITPEDSDVALDDPRQDAGSLMWIVMFGVDQDTVDGAEADGAYPVMSAPEVAMHNTEEGDDLQVPSGAAQVGQFEYPMLVSAGLGDDKREAAANLVRSYGSPEYDDLLTQNGFGMALPEPPRRGDTAVETALASWDSYA</sequence>
<organism evidence="1 2">
    <name type="scientific">Glycomyces buryatensis</name>
    <dbReference type="NCBI Taxonomy" id="2570927"/>
    <lineage>
        <taxon>Bacteria</taxon>
        <taxon>Bacillati</taxon>
        <taxon>Actinomycetota</taxon>
        <taxon>Actinomycetes</taxon>
        <taxon>Glycomycetales</taxon>
        <taxon>Glycomycetaceae</taxon>
        <taxon>Glycomyces</taxon>
    </lineage>
</organism>
<reference evidence="2" key="1">
    <citation type="submission" date="2019-04" db="EMBL/GenBank/DDBJ databases">
        <title>Nocardioides xinjiangensis sp. nov.</title>
        <authorList>
            <person name="Liu S."/>
        </authorList>
    </citation>
    <scope>NUCLEOTIDE SEQUENCE [LARGE SCALE GENOMIC DNA]</scope>
    <source>
        <strain evidence="2">18</strain>
    </source>
</reference>
<evidence type="ECO:0000313" key="2">
    <source>
        <dbReference type="Proteomes" id="UP000308760"/>
    </source>
</evidence>
<dbReference type="OrthoDB" id="5621159at2"/>
<reference evidence="1 2" key="2">
    <citation type="submission" date="2019-05" db="EMBL/GenBank/DDBJ databases">
        <title>Glycomyces buryatensis sp. nov.</title>
        <authorList>
            <person name="Nikitina E."/>
        </authorList>
    </citation>
    <scope>NUCLEOTIDE SEQUENCE [LARGE SCALE GENOMIC DNA]</scope>
    <source>
        <strain evidence="1 2">18</strain>
    </source>
</reference>
<accession>A0A4S8QFZ0</accession>
<dbReference type="AlphaFoldDB" id="A0A4S8QFZ0"/>